<reference evidence="1 2" key="1">
    <citation type="journal article" date="2017" name="Mol. Ecol.">
        <title>Comparative and population genomic landscape of Phellinus noxius: A hypervariable fungus causing root rot in trees.</title>
        <authorList>
            <person name="Chung C.L."/>
            <person name="Lee T.J."/>
            <person name="Akiba M."/>
            <person name="Lee H.H."/>
            <person name="Kuo T.H."/>
            <person name="Liu D."/>
            <person name="Ke H.M."/>
            <person name="Yokoi T."/>
            <person name="Roa M.B."/>
            <person name="Lu M.J."/>
            <person name="Chang Y.Y."/>
            <person name="Ann P.J."/>
            <person name="Tsai J.N."/>
            <person name="Chen C.Y."/>
            <person name="Tzean S.S."/>
            <person name="Ota Y."/>
            <person name="Hattori T."/>
            <person name="Sahashi N."/>
            <person name="Liou R.F."/>
            <person name="Kikuchi T."/>
            <person name="Tsai I.J."/>
        </authorList>
    </citation>
    <scope>NUCLEOTIDE SEQUENCE [LARGE SCALE GENOMIC DNA]</scope>
    <source>
        <strain evidence="1 2">FFPRI411160</strain>
    </source>
</reference>
<dbReference type="AlphaFoldDB" id="A0A286ULP0"/>
<name>A0A286ULP0_9AGAM</name>
<evidence type="ECO:0000313" key="1">
    <source>
        <dbReference type="EMBL" id="PAV20513.1"/>
    </source>
</evidence>
<dbReference type="Proteomes" id="UP000217199">
    <property type="component" value="Unassembled WGS sequence"/>
</dbReference>
<gene>
    <name evidence="1" type="ORF">PNOK_0314000</name>
</gene>
<comment type="caution">
    <text evidence="1">The sequence shown here is derived from an EMBL/GenBank/DDBJ whole genome shotgun (WGS) entry which is preliminary data.</text>
</comment>
<keyword evidence="2" id="KW-1185">Reference proteome</keyword>
<dbReference type="InParanoid" id="A0A286ULP0"/>
<dbReference type="EMBL" id="NBII01000003">
    <property type="protein sequence ID" value="PAV20513.1"/>
    <property type="molecule type" value="Genomic_DNA"/>
</dbReference>
<protein>
    <submittedName>
        <fullName evidence="1">Uncharacterized protein</fullName>
    </submittedName>
</protein>
<sequence>MAYWRYLSSMVSELCQWTYKAPLRWRAARSHLQCFKIAGQNSSQFYYSVLISISSSRTMIIFFLDELPARSRMADKGVRDDSKYYSRRGLIMLGFVEPFI</sequence>
<proteinExistence type="predicted"/>
<evidence type="ECO:0000313" key="2">
    <source>
        <dbReference type="Proteomes" id="UP000217199"/>
    </source>
</evidence>
<accession>A0A286ULP0</accession>
<organism evidence="1 2">
    <name type="scientific">Pyrrhoderma noxium</name>
    <dbReference type="NCBI Taxonomy" id="2282107"/>
    <lineage>
        <taxon>Eukaryota</taxon>
        <taxon>Fungi</taxon>
        <taxon>Dikarya</taxon>
        <taxon>Basidiomycota</taxon>
        <taxon>Agaricomycotina</taxon>
        <taxon>Agaricomycetes</taxon>
        <taxon>Hymenochaetales</taxon>
        <taxon>Hymenochaetaceae</taxon>
        <taxon>Pyrrhoderma</taxon>
    </lineage>
</organism>